<sequence>MSTQGIARKRPEDWLESAEAAEASGKPRGRFKVFLGYAPGVGKTFSMLSEGIRRKSRGEDVVIAMVETHGRAGTSAEAEKLEQLPRKRIDYKGTIFEEMDLEAVLQRQPTVALVDELAHTNVEGSRHHKRYEDVFALLEAGIDVLTTLNVQHIESLTPRVQSLTGVIVRETVPDWVLDRADEVVINDVTPEALAERMRRGDIYPMERVERSLQNFFRRGNLIALREMALQRVTRAVDRTLDTYVKRKQLGGHWMVSEKVAVCVSASPGSRDLVARGARLADAIGAEFFVLHMDTDIDAEPDTARALEENFEFARNLGANIVHLKGTNVAAATAQFAAQNRITQVLFGRSALTGLKKYLYFVAISRFMRDAPHADLHIITQEQR</sequence>
<dbReference type="GO" id="GO:0005886">
    <property type="term" value="C:plasma membrane"/>
    <property type="evidence" value="ECO:0007669"/>
    <property type="project" value="TreeGrafter"/>
</dbReference>
<reference evidence="5 6" key="1">
    <citation type="submission" date="2016-10" db="EMBL/GenBank/DDBJ databases">
        <authorList>
            <person name="de Groot N.N."/>
        </authorList>
    </citation>
    <scope>NUCLEOTIDE SEQUENCE [LARGE SCALE GENOMIC DNA]</scope>
    <source>
        <strain evidence="5 6">DSM 22489</strain>
    </source>
</reference>
<dbReference type="InterPro" id="IPR052023">
    <property type="entry name" value="Histidine_kinase_KdpD"/>
</dbReference>
<dbReference type="Proteomes" id="UP000236728">
    <property type="component" value="Unassembled WGS sequence"/>
</dbReference>
<keyword evidence="3" id="KW-0902">Two-component regulatory system</keyword>
<evidence type="ECO:0000256" key="1">
    <source>
        <dbReference type="ARBA" id="ARBA00022679"/>
    </source>
</evidence>
<proteinExistence type="predicted"/>
<dbReference type="Pfam" id="PF02702">
    <property type="entry name" value="KdpD"/>
    <property type="match status" value="1"/>
</dbReference>
<dbReference type="AlphaFoldDB" id="A0A1H5TM56"/>
<evidence type="ECO:0000313" key="5">
    <source>
        <dbReference type="EMBL" id="SEF63854.1"/>
    </source>
</evidence>
<keyword evidence="2 5" id="KW-0418">Kinase</keyword>
<evidence type="ECO:0000259" key="4">
    <source>
        <dbReference type="Pfam" id="PF02702"/>
    </source>
</evidence>
<evidence type="ECO:0000256" key="2">
    <source>
        <dbReference type="ARBA" id="ARBA00022777"/>
    </source>
</evidence>
<evidence type="ECO:0000313" key="6">
    <source>
        <dbReference type="Proteomes" id="UP000236728"/>
    </source>
</evidence>
<dbReference type="Gene3D" id="3.40.50.300">
    <property type="entry name" value="P-loop containing nucleotide triphosphate hydrolases"/>
    <property type="match status" value="1"/>
</dbReference>
<dbReference type="FunFam" id="3.40.50.300:FF:000483">
    <property type="entry name" value="Sensor histidine kinase KdpD"/>
    <property type="match status" value="1"/>
</dbReference>
<name>A0A1H5TM56_9BACT</name>
<feature type="domain" description="Signal transduction histidine kinase osmosensitive K+ channel sensor N-terminal" evidence="4">
    <location>
        <begin position="28"/>
        <end position="236"/>
    </location>
</feature>
<dbReference type="InterPro" id="IPR003852">
    <property type="entry name" value="Sig_transdc_His_kinase_KdpD_N"/>
</dbReference>
<dbReference type="EMBL" id="FNVA01000001">
    <property type="protein sequence ID" value="SEF63854.1"/>
    <property type="molecule type" value="Genomic_DNA"/>
</dbReference>
<organism evidence="5 6">
    <name type="scientific">Bryocella elongata</name>
    <dbReference type="NCBI Taxonomy" id="863522"/>
    <lineage>
        <taxon>Bacteria</taxon>
        <taxon>Pseudomonadati</taxon>
        <taxon>Acidobacteriota</taxon>
        <taxon>Terriglobia</taxon>
        <taxon>Terriglobales</taxon>
        <taxon>Acidobacteriaceae</taxon>
        <taxon>Bryocella</taxon>
    </lineage>
</organism>
<keyword evidence="1" id="KW-0808">Transferase</keyword>
<keyword evidence="6" id="KW-1185">Reference proteome</keyword>
<dbReference type="PANTHER" id="PTHR45569">
    <property type="entry name" value="SENSOR PROTEIN KDPD"/>
    <property type="match status" value="1"/>
</dbReference>
<dbReference type="GO" id="GO:0005737">
    <property type="term" value="C:cytoplasm"/>
    <property type="evidence" value="ECO:0007669"/>
    <property type="project" value="UniProtKB-ARBA"/>
</dbReference>
<dbReference type="GO" id="GO:0000155">
    <property type="term" value="F:phosphorelay sensor kinase activity"/>
    <property type="evidence" value="ECO:0007669"/>
    <property type="project" value="InterPro"/>
</dbReference>
<dbReference type="OrthoDB" id="9806130at2"/>
<evidence type="ECO:0000256" key="3">
    <source>
        <dbReference type="ARBA" id="ARBA00023012"/>
    </source>
</evidence>
<accession>A0A1H5TM56</accession>
<dbReference type="RefSeq" id="WP_103931565.1">
    <property type="nucleotide sequence ID" value="NZ_FNVA01000001.1"/>
</dbReference>
<dbReference type="Gene3D" id="3.40.50.620">
    <property type="entry name" value="HUPs"/>
    <property type="match status" value="1"/>
</dbReference>
<dbReference type="InterPro" id="IPR014729">
    <property type="entry name" value="Rossmann-like_a/b/a_fold"/>
</dbReference>
<dbReference type="PANTHER" id="PTHR45569:SF1">
    <property type="entry name" value="SENSOR PROTEIN KDPD"/>
    <property type="match status" value="1"/>
</dbReference>
<protein>
    <submittedName>
        <fullName evidence="5">Two-component system, OmpR family, sensor histidine kinase KdpD</fullName>
    </submittedName>
</protein>
<gene>
    <name evidence="5" type="ORF">SAMN05421819_0666</name>
</gene>
<dbReference type="SUPFAM" id="SSF52402">
    <property type="entry name" value="Adenine nucleotide alpha hydrolases-like"/>
    <property type="match status" value="1"/>
</dbReference>
<dbReference type="InterPro" id="IPR027417">
    <property type="entry name" value="P-loop_NTPase"/>
</dbReference>